<gene>
    <name evidence="1" type="ORF">BGZ65_000454</name>
</gene>
<comment type="caution">
    <text evidence="1">The sequence shown here is derived from an EMBL/GenBank/DDBJ whole genome shotgun (WGS) entry which is preliminary data.</text>
</comment>
<name>A0A9P6IRA4_9FUNG</name>
<accession>A0A9P6IRA4</accession>
<feature type="non-terminal residue" evidence="1">
    <location>
        <position position="94"/>
    </location>
</feature>
<dbReference type="Proteomes" id="UP000749646">
    <property type="component" value="Unassembled WGS sequence"/>
</dbReference>
<reference evidence="1" key="1">
    <citation type="journal article" date="2020" name="Fungal Divers.">
        <title>Resolving the Mortierellaceae phylogeny through synthesis of multi-gene phylogenetics and phylogenomics.</title>
        <authorList>
            <person name="Vandepol N."/>
            <person name="Liber J."/>
            <person name="Desiro A."/>
            <person name="Na H."/>
            <person name="Kennedy M."/>
            <person name="Barry K."/>
            <person name="Grigoriev I.V."/>
            <person name="Miller A.N."/>
            <person name="O'Donnell K."/>
            <person name="Stajich J.E."/>
            <person name="Bonito G."/>
        </authorList>
    </citation>
    <scope>NUCLEOTIDE SEQUENCE</scope>
    <source>
        <strain evidence="1">MES-2147</strain>
    </source>
</reference>
<protein>
    <submittedName>
        <fullName evidence="1">Uncharacterized protein</fullName>
    </submittedName>
</protein>
<proteinExistence type="predicted"/>
<evidence type="ECO:0000313" key="1">
    <source>
        <dbReference type="EMBL" id="KAF9943697.1"/>
    </source>
</evidence>
<keyword evidence="2" id="KW-1185">Reference proteome</keyword>
<dbReference type="EMBL" id="JAAAHW010008921">
    <property type="protein sequence ID" value="KAF9943697.1"/>
    <property type="molecule type" value="Genomic_DNA"/>
</dbReference>
<organism evidence="1 2">
    <name type="scientific">Modicella reniformis</name>
    <dbReference type="NCBI Taxonomy" id="1440133"/>
    <lineage>
        <taxon>Eukaryota</taxon>
        <taxon>Fungi</taxon>
        <taxon>Fungi incertae sedis</taxon>
        <taxon>Mucoromycota</taxon>
        <taxon>Mortierellomycotina</taxon>
        <taxon>Mortierellomycetes</taxon>
        <taxon>Mortierellales</taxon>
        <taxon>Mortierellaceae</taxon>
        <taxon>Modicella</taxon>
    </lineage>
</organism>
<feature type="non-terminal residue" evidence="1">
    <location>
        <position position="1"/>
    </location>
</feature>
<evidence type="ECO:0000313" key="2">
    <source>
        <dbReference type="Proteomes" id="UP000749646"/>
    </source>
</evidence>
<dbReference type="AlphaFoldDB" id="A0A9P6IRA4"/>
<sequence length="94" mass="10394">GSADSESTKIEASTWKGLLPAYDKDPEMRATYAELPDGPSIVAAGARGYAKENYPRLLGDFFVREGSYQNGVVEVKEREVMQGQEQDHKQGQDQ</sequence>